<evidence type="ECO:0000256" key="1">
    <source>
        <dbReference type="ARBA" id="ARBA00022630"/>
    </source>
</evidence>
<dbReference type="InterPro" id="IPR016166">
    <property type="entry name" value="FAD-bd_PCMH"/>
</dbReference>
<dbReference type="Pfam" id="PF00941">
    <property type="entry name" value="FAD_binding_5"/>
    <property type="match status" value="1"/>
</dbReference>
<sequence>MKAPDFAYARPASLDAALALLAEHGENAVPLAGGQSLVTALNMRLSAPGLLVDLNAIPELTGISEAGGTVRIGAMTRHRDVGTAALVRDRLPLLAAALPHIAHPAIRNRGTIGGSVALADPATEWPACCLALGATLVVRGPTAERRVAADDFFCGLYTTALEPGEIVTAIEFPVPEADAVWGFDELSRRHGDYALVGLAATGRRSARGLSDLRLAFFGVADRPVLARAAAAALQAGDLAGAKAALAGELDPPDDPTTKAATRLHLARVILGRVAGRMRDGFVQAGVPDGA</sequence>
<dbReference type="PANTHER" id="PTHR42659:SF2">
    <property type="entry name" value="XANTHINE DEHYDROGENASE SUBUNIT C-RELATED"/>
    <property type="match status" value="1"/>
</dbReference>
<dbReference type="KEGG" id="mmes:MMSR116_11810"/>
<dbReference type="Gene3D" id="3.30.465.10">
    <property type="match status" value="1"/>
</dbReference>
<keyword evidence="3" id="KW-0560">Oxidoreductase</keyword>
<dbReference type="InterPro" id="IPR016167">
    <property type="entry name" value="FAD-bd_PCMH_sub1"/>
</dbReference>
<evidence type="ECO:0000313" key="6">
    <source>
        <dbReference type="Proteomes" id="UP000012488"/>
    </source>
</evidence>
<dbReference type="Gene3D" id="3.30.390.50">
    <property type="entry name" value="CO dehydrogenase flavoprotein, C-terminal domain"/>
    <property type="match status" value="1"/>
</dbReference>
<dbReference type="InterPro" id="IPR051312">
    <property type="entry name" value="Diverse_Substr_Oxidored"/>
</dbReference>
<dbReference type="PANTHER" id="PTHR42659">
    <property type="entry name" value="XANTHINE DEHYDROGENASE SUBUNIT C-RELATED"/>
    <property type="match status" value="1"/>
</dbReference>
<dbReference type="InterPro" id="IPR002346">
    <property type="entry name" value="Mopterin_DH_FAD-bd"/>
</dbReference>
<dbReference type="FunFam" id="3.30.465.10:FF:000017">
    <property type="entry name" value="Xanthine dehydrogenase, FAD binding subunit"/>
    <property type="match status" value="1"/>
</dbReference>
<dbReference type="Pfam" id="PF03450">
    <property type="entry name" value="CO_deh_flav_C"/>
    <property type="match status" value="1"/>
</dbReference>
<dbReference type="InterPro" id="IPR036683">
    <property type="entry name" value="CO_DH_flav_C_dom_sf"/>
</dbReference>
<reference evidence="5 6" key="2">
    <citation type="journal article" date="2013" name="Genome Announc.">
        <title>Draft Genome Sequence of Methylobacterium mesophilicum Strain SR1.6/6, Isolated from Citrus sinensis.</title>
        <authorList>
            <person name="Marinho Almeida D."/>
            <person name="Dini-Andreote F."/>
            <person name="Camargo Neves A.A."/>
            <person name="Juca Ramos R.T."/>
            <person name="Andreote F.D."/>
            <person name="Carneiro A.R."/>
            <person name="Oliveira de Souza Lima A."/>
            <person name="Caracciolo Gomes de Sa P.H."/>
            <person name="Ribeiro Barbosa M.S."/>
            <person name="Araujo W.L."/>
            <person name="Silva A."/>
        </authorList>
    </citation>
    <scope>NUCLEOTIDE SEQUENCE [LARGE SCALE GENOMIC DNA]</scope>
    <source>
        <strain evidence="5 6">SR1.6/6</strain>
    </source>
</reference>
<dbReference type="PROSITE" id="PS51387">
    <property type="entry name" value="FAD_PCMH"/>
    <property type="match status" value="1"/>
</dbReference>
<evidence type="ECO:0000256" key="3">
    <source>
        <dbReference type="ARBA" id="ARBA00023002"/>
    </source>
</evidence>
<accession>A0A6B9FIN8</accession>
<name>A0A6B9FIN8_9HYPH</name>
<keyword evidence="2" id="KW-0274">FAD</keyword>
<dbReference type="Gene3D" id="3.30.43.10">
    <property type="entry name" value="Uridine Diphospho-n-acetylenolpyruvylglucosamine Reductase, domain 2"/>
    <property type="match status" value="1"/>
</dbReference>
<dbReference type="SUPFAM" id="SSF55447">
    <property type="entry name" value="CO dehydrogenase flavoprotein C-terminal domain-like"/>
    <property type="match status" value="1"/>
</dbReference>
<reference evidence="5 6" key="1">
    <citation type="journal article" date="2012" name="Genet. Mol. Biol.">
        <title>Analysis of 16S rRNA and mxaF genes revealing insights into Methylobacterium niche-specific plant association.</title>
        <authorList>
            <person name="Dourado M.N."/>
            <person name="Andreote F.D."/>
            <person name="Dini-Andreote F."/>
            <person name="Conti R."/>
            <person name="Araujo J.M."/>
            <person name="Araujo W.L."/>
        </authorList>
    </citation>
    <scope>NUCLEOTIDE SEQUENCE [LARGE SCALE GENOMIC DNA]</scope>
    <source>
        <strain evidence="5 6">SR1.6/6</strain>
    </source>
</reference>
<dbReference type="InterPro" id="IPR016169">
    <property type="entry name" value="FAD-bd_PCMH_sub2"/>
</dbReference>
<dbReference type="RefSeq" id="WP_010682984.1">
    <property type="nucleotide sequence ID" value="NZ_CP043538.1"/>
</dbReference>
<dbReference type="GO" id="GO:0071949">
    <property type="term" value="F:FAD binding"/>
    <property type="evidence" value="ECO:0007669"/>
    <property type="project" value="InterPro"/>
</dbReference>
<dbReference type="SUPFAM" id="SSF56176">
    <property type="entry name" value="FAD-binding/transporter-associated domain-like"/>
    <property type="match status" value="1"/>
</dbReference>
<evidence type="ECO:0000313" key="5">
    <source>
        <dbReference type="EMBL" id="QGY02481.1"/>
    </source>
</evidence>
<protein>
    <submittedName>
        <fullName evidence="5">Xanthine dehydrogenase family protein subunit M</fullName>
    </submittedName>
</protein>
<keyword evidence="1" id="KW-0285">Flavoprotein</keyword>
<dbReference type="GO" id="GO:0016491">
    <property type="term" value="F:oxidoreductase activity"/>
    <property type="evidence" value="ECO:0007669"/>
    <property type="project" value="UniProtKB-KW"/>
</dbReference>
<dbReference type="AlphaFoldDB" id="A0A6B9FIN8"/>
<dbReference type="SMART" id="SM01092">
    <property type="entry name" value="CO_deh_flav_C"/>
    <property type="match status" value="1"/>
</dbReference>
<proteinExistence type="predicted"/>
<organism evidence="5 6">
    <name type="scientific">Methylobacterium mesophilicum SR1.6/6</name>
    <dbReference type="NCBI Taxonomy" id="908290"/>
    <lineage>
        <taxon>Bacteria</taxon>
        <taxon>Pseudomonadati</taxon>
        <taxon>Pseudomonadota</taxon>
        <taxon>Alphaproteobacteria</taxon>
        <taxon>Hyphomicrobiales</taxon>
        <taxon>Methylobacteriaceae</taxon>
        <taxon>Methylobacterium</taxon>
    </lineage>
</organism>
<dbReference type="OrthoDB" id="9793944at2"/>
<dbReference type="InterPro" id="IPR036318">
    <property type="entry name" value="FAD-bd_PCMH-like_sf"/>
</dbReference>
<evidence type="ECO:0000259" key="4">
    <source>
        <dbReference type="PROSITE" id="PS51387"/>
    </source>
</evidence>
<gene>
    <name evidence="5" type="ORF">MMSR116_11810</name>
</gene>
<evidence type="ECO:0000256" key="2">
    <source>
        <dbReference type="ARBA" id="ARBA00022827"/>
    </source>
</evidence>
<feature type="domain" description="FAD-binding PCMH-type" evidence="4">
    <location>
        <begin position="1"/>
        <end position="177"/>
    </location>
</feature>
<dbReference type="EMBL" id="CP043538">
    <property type="protein sequence ID" value="QGY02481.1"/>
    <property type="molecule type" value="Genomic_DNA"/>
</dbReference>
<dbReference type="Proteomes" id="UP000012488">
    <property type="component" value="Chromosome"/>
</dbReference>
<dbReference type="InterPro" id="IPR005107">
    <property type="entry name" value="CO_DH_flav_C"/>
</dbReference>